<dbReference type="AlphaFoldDB" id="A0A8H7VDC3"/>
<protein>
    <submittedName>
        <fullName evidence="2">Uncharacterized protein</fullName>
    </submittedName>
</protein>
<comment type="caution">
    <text evidence="2">The sequence shown here is derived from an EMBL/GenBank/DDBJ whole genome shotgun (WGS) entry which is preliminary data.</text>
</comment>
<evidence type="ECO:0000313" key="2">
    <source>
        <dbReference type="EMBL" id="KAG2218916.1"/>
    </source>
</evidence>
<dbReference type="Proteomes" id="UP000646827">
    <property type="component" value="Unassembled WGS sequence"/>
</dbReference>
<accession>A0A8H7VDC3</accession>
<gene>
    <name evidence="2" type="ORF">INT45_007817</name>
</gene>
<evidence type="ECO:0000313" key="3">
    <source>
        <dbReference type="Proteomes" id="UP000646827"/>
    </source>
</evidence>
<reference evidence="2 3" key="1">
    <citation type="submission" date="2020-12" db="EMBL/GenBank/DDBJ databases">
        <title>Metabolic potential, ecology and presence of endohyphal bacteria is reflected in genomic diversity of Mucoromycotina.</title>
        <authorList>
            <person name="Muszewska A."/>
            <person name="Okrasinska A."/>
            <person name="Steczkiewicz K."/>
            <person name="Drgas O."/>
            <person name="Orlowska M."/>
            <person name="Perlinska-Lenart U."/>
            <person name="Aleksandrzak-Piekarczyk T."/>
            <person name="Szatraj K."/>
            <person name="Zielenkiewicz U."/>
            <person name="Pilsyk S."/>
            <person name="Malc E."/>
            <person name="Mieczkowski P."/>
            <person name="Kruszewska J.S."/>
            <person name="Biernat P."/>
            <person name="Pawlowska J."/>
        </authorList>
    </citation>
    <scope>NUCLEOTIDE SEQUENCE [LARGE SCALE GENOMIC DNA]</scope>
    <source>
        <strain evidence="2 3">CBS 142.35</strain>
    </source>
</reference>
<feature type="chain" id="PRO_5034586153" evidence="1">
    <location>
        <begin position="18"/>
        <end position="256"/>
    </location>
</feature>
<keyword evidence="3" id="KW-1185">Reference proteome</keyword>
<feature type="signal peptide" evidence="1">
    <location>
        <begin position="1"/>
        <end position="17"/>
    </location>
</feature>
<organism evidence="2 3">
    <name type="scientific">Circinella minor</name>
    <dbReference type="NCBI Taxonomy" id="1195481"/>
    <lineage>
        <taxon>Eukaryota</taxon>
        <taxon>Fungi</taxon>
        <taxon>Fungi incertae sedis</taxon>
        <taxon>Mucoromycota</taxon>
        <taxon>Mucoromycotina</taxon>
        <taxon>Mucoromycetes</taxon>
        <taxon>Mucorales</taxon>
        <taxon>Lichtheimiaceae</taxon>
        <taxon>Circinella</taxon>
    </lineage>
</organism>
<keyword evidence="1" id="KW-0732">Signal</keyword>
<sequence length="256" mass="29623">MVTLFLSIYWSLATLETEEHWSTVASVLANVSQHQSYLHHNNNTFKRAIDYQEEASSDDLYKIPSDLTDNKHPARKSSVYNLSYSIEPEAHADLDMTDDWWSQDARFNILRACRQFKYSSILVSICIIRYSIFMNFAEKFLVTQQCYENYFYWNGEISYFHEDTLSQTYLFSEEWKKSVAKYLGWDRHTSITDSLAIGASKPEVTAQSLLLYATNVSMSLNENWLSVVKSISQFISEATTSEVQLDINTSIALLKL</sequence>
<proteinExistence type="predicted"/>
<name>A0A8H7VDC3_9FUNG</name>
<evidence type="ECO:0000256" key="1">
    <source>
        <dbReference type="SAM" id="SignalP"/>
    </source>
</evidence>
<dbReference type="EMBL" id="JAEPRB010000204">
    <property type="protein sequence ID" value="KAG2218916.1"/>
    <property type="molecule type" value="Genomic_DNA"/>
</dbReference>